<keyword evidence="2" id="KW-1185">Reference proteome</keyword>
<sequence length="146" mass="16057">MTVPPFNWCFAPLPGEMSSSSSPNAVEDPTNCLYPSPTVCSEALPNPPRLIGRSSWPHVHTFFCDMIAFASNRTHLSWLPSLEVVIVEHLKAVVSDENCCPYSPAARPSIPPVTSSTIYAAIECQFFLNTLQHENNKTNSLFACIC</sequence>
<accession>A0A3P7P3W6</accession>
<evidence type="ECO:0000313" key="2">
    <source>
        <dbReference type="Proteomes" id="UP000281553"/>
    </source>
</evidence>
<dbReference type="EMBL" id="UYRU01113867">
    <property type="protein sequence ID" value="VDN44963.1"/>
    <property type="molecule type" value="Genomic_DNA"/>
</dbReference>
<name>A0A3P7P3W6_DIBLA</name>
<dbReference type="AlphaFoldDB" id="A0A3P7P3W6"/>
<organism evidence="1 2">
    <name type="scientific">Dibothriocephalus latus</name>
    <name type="common">Fish tapeworm</name>
    <name type="synonym">Diphyllobothrium latum</name>
    <dbReference type="NCBI Taxonomy" id="60516"/>
    <lineage>
        <taxon>Eukaryota</taxon>
        <taxon>Metazoa</taxon>
        <taxon>Spiralia</taxon>
        <taxon>Lophotrochozoa</taxon>
        <taxon>Platyhelminthes</taxon>
        <taxon>Cestoda</taxon>
        <taxon>Eucestoda</taxon>
        <taxon>Diphyllobothriidea</taxon>
        <taxon>Diphyllobothriidae</taxon>
        <taxon>Dibothriocephalus</taxon>
    </lineage>
</organism>
<proteinExistence type="predicted"/>
<gene>
    <name evidence="1" type="ORF">DILT_LOCUS19489</name>
</gene>
<dbReference type="Proteomes" id="UP000281553">
    <property type="component" value="Unassembled WGS sequence"/>
</dbReference>
<evidence type="ECO:0000313" key="1">
    <source>
        <dbReference type="EMBL" id="VDN44963.1"/>
    </source>
</evidence>
<reference evidence="1 2" key="1">
    <citation type="submission" date="2018-11" db="EMBL/GenBank/DDBJ databases">
        <authorList>
            <consortium name="Pathogen Informatics"/>
        </authorList>
    </citation>
    <scope>NUCLEOTIDE SEQUENCE [LARGE SCALE GENOMIC DNA]</scope>
</reference>
<protein>
    <submittedName>
        <fullName evidence="1">Uncharacterized protein</fullName>
    </submittedName>
</protein>